<protein>
    <submittedName>
        <fullName evidence="1">Uncharacterized protein</fullName>
    </submittedName>
</protein>
<organism evidence="1 2">
    <name type="scientific">Xenorhabdus bovienii</name>
    <name type="common">Xenorhabdus nematophila subsp. bovienii</name>
    <dbReference type="NCBI Taxonomy" id="40576"/>
    <lineage>
        <taxon>Bacteria</taxon>
        <taxon>Pseudomonadati</taxon>
        <taxon>Pseudomonadota</taxon>
        <taxon>Gammaproteobacteria</taxon>
        <taxon>Enterobacterales</taxon>
        <taxon>Morganellaceae</taxon>
        <taxon>Xenorhabdus</taxon>
    </lineage>
</organism>
<sequence length="152" mass="17438">MGCIKSMTTLIDTIQPPESYLETILTEAIGTKTEKEYVTFYLTNLITRLKAEPRLYRSFGAWWPSMKSLIIEQGEQAFSVLIDVDVATIYTMSRPALIVVAAHLYSNERFENGAIYSACHTLNVNDESDDTEPYQWFSNDEDMEMLIQFRGK</sequence>
<dbReference type="KEGG" id="xbv:XBW1_mp0071"/>
<dbReference type="EMBL" id="FO818638">
    <property type="protein sequence ID" value="CDM92190.1"/>
    <property type="molecule type" value="Genomic_DNA"/>
</dbReference>
<evidence type="ECO:0000313" key="1">
    <source>
        <dbReference type="EMBL" id="CDM92190.1"/>
    </source>
</evidence>
<gene>
    <name evidence="1" type="ORF">XBW1_mp0071</name>
</gene>
<reference evidence="1 2" key="1">
    <citation type="submission" date="2014-02" db="EMBL/GenBank/DDBJ databases">
        <authorList>
            <person name="Genoscope - CEA"/>
        </authorList>
    </citation>
    <scope>NUCLEOTIDE SEQUENCE [LARGE SCALE GENOMIC DNA]</scope>
    <source>
        <strain evidence="1 2">CS03</strain>
        <plasmid evidence="2">Plasmid</plasmid>
    </source>
</reference>
<dbReference type="Proteomes" id="UP000032930">
    <property type="component" value="Plasmid megaplasmid"/>
</dbReference>
<evidence type="ECO:0000313" key="2">
    <source>
        <dbReference type="Proteomes" id="UP000032930"/>
    </source>
</evidence>
<name>A0A0B6XF30_XENBV</name>
<accession>A0A0B6XF30</accession>
<proteinExistence type="predicted"/>
<dbReference type="AlphaFoldDB" id="A0A0B6XF30"/>